<proteinExistence type="predicted"/>
<evidence type="ECO:0000313" key="1">
    <source>
        <dbReference type="EMBL" id="KAK1130101.1"/>
    </source>
</evidence>
<dbReference type="AlphaFoldDB" id="A0AA40G309"/>
<evidence type="ECO:0000313" key="2">
    <source>
        <dbReference type="Proteomes" id="UP001177670"/>
    </source>
</evidence>
<dbReference type="EMBL" id="JAHYIQ010000008">
    <property type="protein sequence ID" value="KAK1130101.1"/>
    <property type="molecule type" value="Genomic_DNA"/>
</dbReference>
<gene>
    <name evidence="1" type="ORF">K0M31_019785</name>
</gene>
<dbReference type="Proteomes" id="UP001177670">
    <property type="component" value="Unassembled WGS sequence"/>
</dbReference>
<dbReference type="Gene3D" id="1.50.10.10">
    <property type="match status" value="1"/>
</dbReference>
<sequence length="116" mass="13238">MGGRRRQERETVTLDDEGRQPQPFLPLFLLDFVLNPWLARVRDPGEGDDDRTESGQDFASSYSLLNDLSALQSWITGEIYCTGELLKTVQLAHIFNDSKKFVDLHQLNDPEITLSK</sequence>
<protein>
    <submittedName>
        <fullName evidence="1">Uncharacterized protein</fullName>
    </submittedName>
</protein>
<organism evidence="1 2">
    <name type="scientific">Melipona bicolor</name>
    <dbReference type="NCBI Taxonomy" id="60889"/>
    <lineage>
        <taxon>Eukaryota</taxon>
        <taxon>Metazoa</taxon>
        <taxon>Ecdysozoa</taxon>
        <taxon>Arthropoda</taxon>
        <taxon>Hexapoda</taxon>
        <taxon>Insecta</taxon>
        <taxon>Pterygota</taxon>
        <taxon>Neoptera</taxon>
        <taxon>Endopterygota</taxon>
        <taxon>Hymenoptera</taxon>
        <taxon>Apocrita</taxon>
        <taxon>Aculeata</taxon>
        <taxon>Apoidea</taxon>
        <taxon>Anthophila</taxon>
        <taxon>Apidae</taxon>
        <taxon>Melipona</taxon>
    </lineage>
</organism>
<name>A0AA40G309_9HYME</name>
<dbReference type="InterPro" id="IPR012341">
    <property type="entry name" value="6hp_glycosidase-like_sf"/>
</dbReference>
<keyword evidence="2" id="KW-1185">Reference proteome</keyword>
<accession>A0AA40G309</accession>
<comment type="caution">
    <text evidence="1">The sequence shown here is derived from an EMBL/GenBank/DDBJ whole genome shotgun (WGS) entry which is preliminary data.</text>
</comment>
<reference evidence="1" key="1">
    <citation type="submission" date="2021-10" db="EMBL/GenBank/DDBJ databases">
        <title>Melipona bicolor Genome sequencing and assembly.</title>
        <authorList>
            <person name="Araujo N.S."/>
            <person name="Arias M.C."/>
        </authorList>
    </citation>
    <scope>NUCLEOTIDE SEQUENCE</scope>
    <source>
        <strain evidence="1">USP_2M_L1-L4_2017</strain>
        <tissue evidence="1">Whole body</tissue>
    </source>
</reference>
<dbReference type="GO" id="GO:0005975">
    <property type="term" value="P:carbohydrate metabolic process"/>
    <property type="evidence" value="ECO:0007669"/>
    <property type="project" value="InterPro"/>
</dbReference>